<keyword evidence="3" id="KW-0731">Sigma factor</keyword>
<gene>
    <name evidence="8" type="ORF">ACFQZM_41840</name>
</gene>
<feature type="domain" description="RNA polymerase sigma factor 70 region 4 type 2" evidence="6">
    <location>
        <begin position="130"/>
        <end position="180"/>
    </location>
</feature>
<proteinExistence type="inferred from homology"/>
<name>A0ABW2XY98_9ACTN</name>
<keyword evidence="9" id="KW-1185">Reference proteome</keyword>
<dbReference type="PANTHER" id="PTHR47756">
    <property type="entry name" value="BLL6612 PROTEIN-RELATED"/>
    <property type="match status" value="1"/>
</dbReference>
<dbReference type="Gene3D" id="1.10.10.10">
    <property type="entry name" value="Winged helix-like DNA-binding domain superfamily/Winged helix DNA-binding domain"/>
    <property type="match status" value="1"/>
</dbReference>
<accession>A0ABW2XY98</accession>
<organism evidence="8 9">
    <name type="scientific">Actinomadura fibrosa</name>
    <dbReference type="NCBI Taxonomy" id="111802"/>
    <lineage>
        <taxon>Bacteria</taxon>
        <taxon>Bacillati</taxon>
        <taxon>Actinomycetota</taxon>
        <taxon>Actinomycetes</taxon>
        <taxon>Streptosporangiales</taxon>
        <taxon>Thermomonosporaceae</taxon>
        <taxon>Actinomadura</taxon>
    </lineage>
</organism>
<dbReference type="PANTHER" id="PTHR47756:SF2">
    <property type="entry name" value="BLL6612 PROTEIN"/>
    <property type="match status" value="1"/>
</dbReference>
<dbReference type="Pfam" id="PF20239">
    <property type="entry name" value="DUF6596"/>
    <property type="match status" value="1"/>
</dbReference>
<dbReference type="InterPro" id="IPR007627">
    <property type="entry name" value="RNA_pol_sigma70_r2"/>
</dbReference>
<keyword evidence="4" id="KW-0804">Transcription</keyword>
<dbReference type="Proteomes" id="UP001597063">
    <property type="component" value="Unassembled WGS sequence"/>
</dbReference>
<feature type="domain" description="RNA polymerase sigma-70 region 2" evidence="5">
    <location>
        <begin position="40"/>
        <end position="97"/>
    </location>
</feature>
<dbReference type="RefSeq" id="WP_378325649.1">
    <property type="nucleotide sequence ID" value="NZ_JBHTGP010000026.1"/>
</dbReference>
<comment type="similarity">
    <text evidence="1">Belongs to the sigma-70 factor family. ECF subfamily.</text>
</comment>
<comment type="caution">
    <text evidence="8">The sequence shown here is derived from an EMBL/GenBank/DDBJ whole genome shotgun (WGS) entry which is preliminary data.</text>
</comment>
<evidence type="ECO:0000313" key="8">
    <source>
        <dbReference type="EMBL" id="MFD0691094.1"/>
    </source>
</evidence>
<evidence type="ECO:0000259" key="7">
    <source>
        <dbReference type="Pfam" id="PF20239"/>
    </source>
</evidence>
<dbReference type="InterPro" id="IPR013249">
    <property type="entry name" value="RNA_pol_sigma70_r4_t2"/>
</dbReference>
<dbReference type="SUPFAM" id="SSF88946">
    <property type="entry name" value="Sigma2 domain of RNA polymerase sigma factors"/>
    <property type="match status" value="1"/>
</dbReference>
<feature type="domain" description="DUF6596" evidence="7">
    <location>
        <begin position="198"/>
        <end position="298"/>
    </location>
</feature>
<evidence type="ECO:0000259" key="6">
    <source>
        <dbReference type="Pfam" id="PF08281"/>
    </source>
</evidence>
<dbReference type="Gene3D" id="1.10.1740.10">
    <property type="match status" value="1"/>
</dbReference>
<dbReference type="InterPro" id="IPR013324">
    <property type="entry name" value="RNA_pol_sigma_r3/r4-like"/>
</dbReference>
<evidence type="ECO:0000256" key="1">
    <source>
        <dbReference type="ARBA" id="ARBA00010641"/>
    </source>
</evidence>
<sequence length="432" mass="46078">MGGDDPRGGDRLGRGAPGHARVPGVLTAADFRAHWWPAVAAVTRLAGDLATAEDAVQDAVLAAIAQWPRQGVPDDPRAWLIGVARHKALDAVRRDARRRALEPEAVRALAGAAAPPPGPVPDDDRLGLIFMCCHPALDLPVQVALTLRAVCGLGTAEAAALFLVPEATMAKRLTRARRKIRDSGIRLAVPEPGALPGRLAAVLRVVYLVFTEGHKAADGRDLVRGDLCDLAIELARALVRLLPAETEPAGLLALLLLIDARRPGRTDPAGGLVLLEDQDRALWDQDMIREGERLLEQALRAGRPGPYQLHAAIAACHSTAPGPDHTDWRQISLLYGELLRYEPSPVIEANRAVAVAMADGPAAGLAILDTLAGHPLLSRWPPYHIARADLLRRLARTADAIDAYRTALGLPLSTAEHAFVDAQISRLTTSAP</sequence>
<protein>
    <submittedName>
        <fullName evidence="8">RNA polymerase sigma factor</fullName>
    </submittedName>
</protein>
<dbReference type="EMBL" id="JBHTGP010000026">
    <property type="protein sequence ID" value="MFD0691094.1"/>
    <property type="molecule type" value="Genomic_DNA"/>
</dbReference>
<dbReference type="InterPro" id="IPR013325">
    <property type="entry name" value="RNA_pol_sigma_r2"/>
</dbReference>
<evidence type="ECO:0000256" key="2">
    <source>
        <dbReference type="ARBA" id="ARBA00023015"/>
    </source>
</evidence>
<evidence type="ECO:0000313" key="9">
    <source>
        <dbReference type="Proteomes" id="UP001597063"/>
    </source>
</evidence>
<dbReference type="Pfam" id="PF08281">
    <property type="entry name" value="Sigma70_r4_2"/>
    <property type="match status" value="1"/>
</dbReference>
<dbReference type="SUPFAM" id="SSF88659">
    <property type="entry name" value="Sigma3 and sigma4 domains of RNA polymerase sigma factors"/>
    <property type="match status" value="1"/>
</dbReference>
<dbReference type="InterPro" id="IPR036388">
    <property type="entry name" value="WH-like_DNA-bd_sf"/>
</dbReference>
<reference evidence="9" key="1">
    <citation type="journal article" date="2019" name="Int. J. Syst. Evol. Microbiol.">
        <title>The Global Catalogue of Microorganisms (GCM) 10K type strain sequencing project: providing services to taxonomists for standard genome sequencing and annotation.</title>
        <authorList>
            <consortium name="The Broad Institute Genomics Platform"/>
            <consortium name="The Broad Institute Genome Sequencing Center for Infectious Disease"/>
            <person name="Wu L."/>
            <person name="Ma J."/>
        </authorList>
    </citation>
    <scope>NUCLEOTIDE SEQUENCE [LARGE SCALE GENOMIC DNA]</scope>
    <source>
        <strain evidence="9">JCM 9371</strain>
    </source>
</reference>
<evidence type="ECO:0000259" key="5">
    <source>
        <dbReference type="Pfam" id="PF04542"/>
    </source>
</evidence>
<dbReference type="Pfam" id="PF04542">
    <property type="entry name" value="Sigma70_r2"/>
    <property type="match status" value="1"/>
</dbReference>
<evidence type="ECO:0000256" key="4">
    <source>
        <dbReference type="ARBA" id="ARBA00023163"/>
    </source>
</evidence>
<dbReference type="InterPro" id="IPR046531">
    <property type="entry name" value="DUF6596"/>
</dbReference>
<keyword evidence="2" id="KW-0805">Transcription regulation</keyword>
<evidence type="ECO:0000256" key="3">
    <source>
        <dbReference type="ARBA" id="ARBA00023082"/>
    </source>
</evidence>